<dbReference type="InterPro" id="IPR036653">
    <property type="entry name" value="CinA-like_C"/>
</dbReference>
<dbReference type="SUPFAM" id="SSF142433">
    <property type="entry name" value="CinA-like"/>
    <property type="match status" value="1"/>
</dbReference>
<accession>A0A1G7QZZ2</accession>
<keyword evidence="2" id="KW-0378">Hydrolase</keyword>
<organism evidence="2 3">
    <name type="scientific">Phytopseudomonas seleniipraecipitans</name>
    <dbReference type="NCBI Taxonomy" id="640205"/>
    <lineage>
        <taxon>Bacteria</taxon>
        <taxon>Pseudomonadati</taxon>
        <taxon>Pseudomonadota</taxon>
        <taxon>Gammaproteobacteria</taxon>
        <taxon>Pseudomonadales</taxon>
        <taxon>Pseudomonadaceae</taxon>
        <taxon>Phytopseudomonas</taxon>
    </lineage>
</organism>
<dbReference type="NCBIfam" id="TIGR00199">
    <property type="entry name" value="PncC_domain"/>
    <property type="match status" value="1"/>
</dbReference>
<dbReference type="EMBL" id="FNBM01000006">
    <property type="protein sequence ID" value="SDG04086.1"/>
    <property type="molecule type" value="Genomic_DNA"/>
</dbReference>
<feature type="domain" description="CinA C-terminal" evidence="1">
    <location>
        <begin position="14"/>
        <end position="164"/>
    </location>
</feature>
<dbReference type="InterPro" id="IPR008136">
    <property type="entry name" value="CinA_C"/>
</dbReference>
<dbReference type="AlphaFoldDB" id="A0A1G7QZZ2"/>
<dbReference type="Gene3D" id="3.90.950.20">
    <property type="entry name" value="CinA-like"/>
    <property type="match status" value="1"/>
</dbReference>
<sequence>MIGLENYASMQNIEQAVHFLEKYNLVLSTAESSTAGLLAATVAAVPGCDGVLESGFVVYSKRAMQASLGVKLETIDTYGMNSEEVAREMALGVLKTSSADIILAITGAPTADDKSGQQVIDGAMCFACATRLAEHEGVTSETITFPGDNNERRAAAARHALLRLPYYYERLRQTS</sequence>
<evidence type="ECO:0000313" key="2">
    <source>
        <dbReference type="EMBL" id="SDG04086.1"/>
    </source>
</evidence>
<reference evidence="2 3" key="1">
    <citation type="submission" date="2016-10" db="EMBL/GenBank/DDBJ databases">
        <authorList>
            <person name="de Groot N.N."/>
        </authorList>
    </citation>
    <scope>NUCLEOTIDE SEQUENCE [LARGE SCALE GENOMIC DNA]</scope>
    <source>
        <strain evidence="2 3">LMG 25475</strain>
    </source>
</reference>
<name>A0A1G7QZZ2_9GAMM</name>
<dbReference type="Pfam" id="PF02464">
    <property type="entry name" value="CinA"/>
    <property type="match status" value="1"/>
</dbReference>
<evidence type="ECO:0000259" key="1">
    <source>
        <dbReference type="Pfam" id="PF02464"/>
    </source>
</evidence>
<dbReference type="Proteomes" id="UP000243378">
    <property type="component" value="Unassembled WGS sequence"/>
</dbReference>
<gene>
    <name evidence="2" type="ORF">SAMN05216381_3019</name>
</gene>
<dbReference type="RefSeq" id="WP_420848469.1">
    <property type="nucleotide sequence ID" value="NZ_FNBM01000006.1"/>
</dbReference>
<proteinExistence type="predicted"/>
<evidence type="ECO:0000313" key="3">
    <source>
        <dbReference type="Proteomes" id="UP000243378"/>
    </source>
</evidence>
<protein>
    <submittedName>
        <fullName evidence="2">Amidohydrolase, PncC family</fullName>
    </submittedName>
</protein>
<dbReference type="GO" id="GO:0016787">
    <property type="term" value="F:hydrolase activity"/>
    <property type="evidence" value="ECO:0007669"/>
    <property type="project" value="UniProtKB-KW"/>
</dbReference>
<dbReference type="STRING" id="640205.SAMN05216381_3019"/>